<dbReference type="AlphaFoldDB" id="A0A444JE36"/>
<evidence type="ECO:0000313" key="2">
    <source>
        <dbReference type="Proteomes" id="UP000288892"/>
    </source>
</evidence>
<proteinExistence type="predicted"/>
<keyword evidence="2" id="KW-1185">Reference proteome</keyword>
<dbReference type="EMBL" id="MTKS01000153">
    <property type="protein sequence ID" value="RWX51352.1"/>
    <property type="molecule type" value="Genomic_DNA"/>
</dbReference>
<comment type="caution">
    <text evidence="1">The sequence shown here is derived from an EMBL/GenBank/DDBJ whole genome shotgun (WGS) entry which is preliminary data.</text>
</comment>
<reference evidence="1 2" key="1">
    <citation type="submission" date="2017-01" db="EMBL/GenBank/DDBJ databases">
        <title>The cable genome- insights into the physiology and evolution of filamentous bacteria capable of sulfide oxidation via long distance electron transfer.</title>
        <authorList>
            <person name="Schreiber L."/>
            <person name="Bjerg J.T."/>
            <person name="Boggild A."/>
            <person name="Van De Vossenberg J."/>
            <person name="Meysman F."/>
            <person name="Nielsen L.P."/>
            <person name="Schramm A."/>
            <person name="Kjeldsen K.U."/>
        </authorList>
    </citation>
    <scope>NUCLEOTIDE SEQUENCE [LARGE SCALE GENOMIC DNA]</scope>
    <source>
        <strain evidence="1">A5</strain>
    </source>
</reference>
<sequence length="72" mass="8091">MRYINGQAKGPATKGILFFKSLILVSSAAPDLDGCLCCEAGALQGAFHAPFWYRGVLYRDWQRDYADKQPHR</sequence>
<gene>
    <name evidence="1" type="ORF">VU01_11534</name>
</gene>
<dbReference type="Proteomes" id="UP000288892">
    <property type="component" value="Unassembled WGS sequence"/>
</dbReference>
<organism evidence="1 2">
    <name type="scientific">Candidatus Electrothrix marina</name>
    <dbReference type="NCBI Taxonomy" id="1859130"/>
    <lineage>
        <taxon>Bacteria</taxon>
        <taxon>Pseudomonadati</taxon>
        <taxon>Thermodesulfobacteriota</taxon>
        <taxon>Desulfobulbia</taxon>
        <taxon>Desulfobulbales</taxon>
        <taxon>Desulfobulbaceae</taxon>
        <taxon>Candidatus Electrothrix</taxon>
    </lineage>
</organism>
<name>A0A444JE36_9BACT</name>
<protein>
    <submittedName>
        <fullName evidence="1">Uncharacterized protein</fullName>
    </submittedName>
</protein>
<accession>A0A444JE36</accession>
<evidence type="ECO:0000313" key="1">
    <source>
        <dbReference type="EMBL" id="RWX51352.1"/>
    </source>
</evidence>